<reference evidence="2 3" key="1">
    <citation type="submission" date="2023-10" db="EMBL/GenBank/DDBJ databases">
        <title>Virgibacillus halophilus 5B73C genome.</title>
        <authorList>
            <person name="Miliotis G."/>
            <person name="Sengupta P."/>
            <person name="Hameed A."/>
            <person name="Chuvochina M."/>
            <person name="Mcdonagh F."/>
            <person name="Simpson A.C."/>
            <person name="Singh N.K."/>
            <person name="Rekha P.D."/>
            <person name="Raman K."/>
            <person name="Hugenholtz P."/>
            <person name="Venkateswaran K."/>
        </authorList>
    </citation>
    <scope>NUCLEOTIDE SEQUENCE [LARGE SCALE GENOMIC DNA]</scope>
    <source>
        <strain evidence="2 3">5B73C</strain>
    </source>
</reference>
<dbReference type="Proteomes" id="UP001281447">
    <property type="component" value="Unassembled WGS sequence"/>
</dbReference>
<evidence type="ECO:0000313" key="3">
    <source>
        <dbReference type="Proteomes" id="UP001281447"/>
    </source>
</evidence>
<accession>A0ABU5C1I4</accession>
<keyword evidence="1" id="KW-1133">Transmembrane helix</keyword>
<evidence type="ECO:0000313" key="2">
    <source>
        <dbReference type="EMBL" id="MDY0393152.1"/>
    </source>
</evidence>
<organism evidence="2 3">
    <name type="scientific">Tigheibacillus halophilus</name>
    <dbReference type="NCBI Taxonomy" id="361280"/>
    <lineage>
        <taxon>Bacteria</taxon>
        <taxon>Bacillati</taxon>
        <taxon>Bacillota</taxon>
        <taxon>Bacilli</taxon>
        <taxon>Bacillales</taxon>
        <taxon>Bacillaceae</taxon>
        <taxon>Tigheibacillus</taxon>
    </lineage>
</organism>
<name>A0ABU5C1I4_9BACI</name>
<keyword evidence="1" id="KW-0812">Transmembrane</keyword>
<gene>
    <name evidence="2" type="ORF">RWE15_00285</name>
</gene>
<evidence type="ECO:0000256" key="1">
    <source>
        <dbReference type="SAM" id="Phobius"/>
    </source>
</evidence>
<comment type="caution">
    <text evidence="2">The sequence shown here is derived from an EMBL/GenBank/DDBJ whole genome shotgun (WGS) entry which is preliminary data.</text>
</comment>
<keyword evidence="1" id="KW-0472">Membrane</keyword>
<dbReference type="EMBL" id="JAWDIP010000003">
    <property type="protein sequence ID" value="MDY0393152.1"/>
    <property type="molecule type" value="Genomic_DNA"/>
</dbReference>
<proteinExistence type="predicted"/>
<sequence>MQQNASSSKLLKLIILALMGAVSLVLFFLNFPLPFFTAIFENRFQ</sequence>
<keyword evidence="3" id="KW-1185">Reference proteome</keyword>
<feature type="transmembrane region" description="Helical" evidence="1">
    <location>
        <begin position="13"/>
        <end position="40"/>
    </location>
</feature>
<dbReference type="Gene3D" id="1.10.1760.20">
    <property type="match status" value="1"/>
</dbReference>
<protein>
    <submittedName>
        <fullName evidence="2">Uncharacterized protein</fullName>
    </submittedName>
</protein>